<dbReference type="HOGENOM" id="CLU_2534612_0_0_2"/>
<organism evidence="1 2">
    <name type="scientific">Haloquadratum walsbyi J07HQW1</name>
    <dbReference type="NCBI Taxonomy" id="1238424"/>
    <lineage>
        <taxon>Archaea</taxon>
        <taxon>Methanobacteriati</taxon>
        <taxon>Methanobacteriota</taxon>
        <taxon>Stenosarchaea group</taxon>
        <taxon>Halobacteria</taxon>
        <taxon>Halobacteriales</taxon>
        <taxon>Haloferacaceae</taxon>
        <taxon>Haloquadratum</taxon>
    </lineage>
</organism>
<dbReference type="Proteomes" id="UP000030649">
    <property type="component" value="Unassembled WGS sequence"/>
</dbReference>
<reference evidence="1 2" key="1">
    <citation type="journal article" date="2013" name="PLoS ONE">
        <title>Assembly-driven community genomics of a hypersaline microbial ecosystem.</title>
        <authorList>
            <person name="Podell S."/>
            <person name="Ugalde J.A."/>
            <person name="Narasingarao P."/>
            <person name="Banfield J.F."/>
            <person name="Heidelberg K.B."/>
            <person name="Allen E.E."/>
        </authorList>
    </citation>
    <scope>NUCLEOTIDE SEQUENCE [LARGE SCALE GENOMIC DNA]</scope>
    <source>
        <strain evidence="2">J07HQW1</strain>
    </source>
</reference>
<gene>
    <name evidence="1" type="ORF">J07HQW1_00686</name>
</gene>
<name>U1PEZ0_9EURY</name>
<dbReference type="EMBL" id="KE356560">
    <property type="protein sequence ID" value="ERG90661.1"/>
    <property type="molecule type" value="Genomic_DNA"/>
</dbReference>
<dbReference type="AlphaFoldDB" id="U1PEZ0"/>
<sequence length="83" mass="9166">MVYPDTNMTMNTLTPLAGTVSLRRSRAHIGTDLTADTMDTSQRRIHRFSLSSGNHQDGVGIYSIMMTAYTILPLTTDMEVSLS</sequence>
<proteinExistence type="predicted"/>
<protein>
    <submittedName>
        <fullName evidence="1">Uncharacterized protein</fullName>
    </submittedName>
</protein>
<evidence type="ECO:0000313" key="1">
    <source>
        <dbReference type="EMBL" id="ERG90661.1"/>
    </source>
</evidence>
<dbReference type="STRING" id="1238424.J07HQW1_00686"/>
<evidence type="ECO:0000313" key="2">
    <source>
        <dbReference type="Proteomes" id="UP000030649"/>
    </source>
</evidence>
<accession>U1PEZ0</accession>